<comment type="catalytic activity">
    <reaction evidence="16">
        <text>a 3-O-[N-acetyl-alpha-D-galactosaminyl]-L-threonyl-[protein] + CMP-N-acetyl-beta-neuraminate = a 3-O-[N-acetyl-alpha-neuraminosyl-(2-&gt;6)-N-acetyl-alpha-D-galactosaminyl]-L-threonyl-[protein] + CMP + H(+)</text>
        <dbReference type="Rhea" id="RHEA:81643"/>
        <dbReference type="Rhea" id="RHEA-COMP:11689"/>
        <dbReference type="Rhea" id="RHEA-COMP:19720"/>
        <dbReference type="ChEBI" id="CHEBI:15378"/>
        <dbReference type="ChEBI" id="CHEBI:57812"/>
        <dbReference type="ChEBI" id="CHEBI:60377"/>
        <dbReference type="ChEBI" id="CHEBI:87075"/>
        <dbReference type="ChEBI" id="CHEBI:231970"/>
    </reaction>
    <physiologicalReaction direction="left-to-right" evidence="16">
        <dbReference type="Rhea" id="RHEA:81644"/>
    </physiologicalReaction>
</comment>
<comment type="similarity">
    <text evidence="3">Belongs to the glycosyltransferase 29 family.</text>
</comment>
<organism evidence="18 19">
    <name type="scientific">Acanthaster planci</name>
    <name type="common">Crown-of-thorns starfish</name>
    <dbReference type="NCBI Taxonomy" id="133434"/>
    <lineage>
        <taxon>Eukaryota</taxon>
        <taxon>Metazoa</taxon>
        <taxon>Echinodermata</taxon>
        <taxon>Eleutherozoa</taxon>
        <taxon>Asterozoa</taxon>
        <taxon>Asteroidea</taxon>
        <taxon>Valvatacea</taxon>
        <taxon>Valvatida</taxon>
        <taxon>Acanthasteridae</taxon>
        <taxon>Acanthaster</taxon>
    </lineage>
</organism>
<comment type="subcellular location">
    <subcellularLocation>
        <location evidence="1">Golgi apparatus membrane</location>
        <topology evidence="1">Single-pass type II membrane protein</topology>
    </subcellularLocation>
</comment>
<dbReference type="InterPro" id="IPR001675">
    <property type="entry name" value="Glyco_trans_29"/>
</dbReference>
<keyword evidence="11" id="KW-1015">Disulfide bond</keyword>
<evidence type="ECO:0000256" key="15">
    <source>
        <dbReference type="ARBA" id="ARBA00050664"/>
    </source>
</evidence>
<evidence type="ECO:0000256" key="17">
    <source>
        <dbReference type="SAM" id="Phobius"/>
    </source>
</evidence>
<dbReference type="RefSeq" id="XP_022083238.1">
    <property type="nucleotide sequence ID" value="XM_022227546.1"/>
</dbReference>
<proteinExistence type="inferred from homology"/>
<evidence type="ECO:0000256" key="9">
    <source>
        <dbReference type="ARBA" id="ARBA00023034"/>
    </source>
</evidence>
<evidence type="ECO:0000256" key="13">
    <source>
        <dbReference type="ARBA" id="ARBA00036348"/>
    </source>
</evidence>
<evidence type="ECO:0000256" key="14">
    <source>
        <dbReference type="ARBA" id="ARBA00039109"/>
    </source>
</evidence>
<keyword evidence="6 17" id="KW-0812">Transmembrane</keyword>
<evidence type="ECO:0000256" key="2">
    <source>
        <dbReference type="ARBA" id="ARBA00004922"/>
    </source>
</evidence>
<keyword evidence="12" id="KW-0325">Glycoprotein</keyword>
<dbReference type="OrthoDB" id="10264956at2759"/>
<evidence type="ECO:0000256" key="8">
    <source>
        <dbReference type="ARBA" id="ARBA00022989"/>
    </source>
</evidence>
<dbReference type="GO" id="GO:0001665">
    <property type="term" value="F:alpha-N-acetylgalactosaminide alpha-2,6-sialyltransferase activity"/>
    <property type="evidence" value="ECO:0007669"/>
    <property type="project" value="UniProtKB-EC"/>
</dbReference>
<dbReference type="AlphaFoldDB" id="A0A8B7XQX1"/>
<feature type="transmembrane region" description="Helical" evidence="17">
    <location>
        <begin position="26"/>
        <end position="45"/>
    </location>
</feature>
<dbReference type="PANTHER" id="PTHR45941:SF6">
    <property type="entry name" value="ALPHA-N-ACETYLGALACTOSAMINIDE ALPHA-2,6-SIALYLTRANSFERASE 2-LIKE"/>
    <property type="match status" value="1"/>
</dbReference>
<dbReference type="KEGG" id="aplc:110975238"/>
<dbReference type="Pfam" id="PF00777">
    <property type="entry name" value="Glyco_transf_29"/>
    <property type="match status" value="1"/>
</dbReference>
<evidence type="ECO:0000313" key="18">
    <source>
        <dbReference type="Proteomes" id="UP000694845"/>
    </source>
</evidence>
<sequence>MNRRYLVSDSCSARLAPLASRCSDRLIIRLIAAVVILFLAVTLYLNATSPFNYELIVTLERVKNRRLMSSLCSMLGSHCLKGSWEHTTAATTSTEPVNPTWDVNRYANRFFWETVHGSEGFVTFKGGKGRELAFRKSPVYVPSKCSTSVAQRMSHNRRGPTIFHPELHLLMNSELLNKSEYLRLAPFYMPFGYKNKRKFSFKDVLATLKLFPAKSSIFEFSKDKPRPECLSCAVVCNGGVLNGSKKGEEIDNHHMVFRVNKAVRRHHEKDVGQRATHYFFFDRSLRNTSVVDVPADKGLIYVFVPCRDNDYKYITSVVRGLEPKIKVATQDIRILHPDFIRYIMKIWVHSPLKSFRPTTGTLMLMTALHSGCDQVSVYGMGYTDKYTLYYYDSAYRRFHMDKSSHDTQSELAILKGLDRAGIITWYKRDVEEFHTS</sequence>
<evidence type="ECO:0000256" key="12">
    <source>
        <dbReference type="ARBA" id="ARBA00023180"/>
    </source>
</evidence>
<evidence type="ECO:0000256" key="1">
    <source>
        <dbReference type="ARBA" id="ARBA00004323"/>
    </source>
</evidence>
<evidence type="ECO:0000256" key="10">
    <source>
        <dbReference type="ARBA" id="ARBA00023136"/>
    </source>
</evidence>
<comment type="pathway">
    <text evidence="2">Protein modification; protein glycosylation.</text>
</comment>
<keyword evidence="7" id="KW-0735">Signal-anchor</keyword>
<evidence type="ECO:0000256" key="5">
    <source>
        <dbReference type="ARBA" id="ARBA00022679"/>
    </source>
</evidence>
<keyword evidence="8 17" id="KW-1133">Transmembrane helix</keyword>
<reference evidence="19 20" key="1">
    <citation type="submission" date="2025-04" db="UniProtKB">
        <authorList>
            <consortium name="RefSeq"/>
        </authorList>
    </citation>
    <scope>IDENTIFICATION</scope>
</reference>
<evidence type="ECO:0000256" key="3">
    <source>
        <dbReference type="ARBA" id="ARBA00006003"/>
    </source>
</evidence>
<evidence type="ECO:0000313" key="19">
    <source>
        <dbReference type="RefSeq" id="XP_022083238.1"/>
    </source>
</evidence>
<evidence type="ECO:0000256" key="7">
    <source>
        <dbReference type="ARBA" id="ARBA00022968"/>
    </source>
</evidence>
<dbReference type="RefSeq" id="XP_022083239.1">
    <property type="nucleotide sequence ID" value="XM_022227547.1"/>
</dbReference>
<gene>
    <name evidence="19 20" type="primary">LOC110975238</name>
</gene>
<keyword evidence="9" id="KW-0333">Golgi apparatus</keyword>
<dbReference type="OMA" id="NRTTHYI"/>
<keyword evidence="4" id="KW-0328">Glycosyltransferase</keyword>
<dbReference type="FunFam" id="3.90.1480.20:FF:000015">
    <property type="entry name" value="Lactosylceramide alpha-2,3-sialyltransferase"/>
    <property type="match status" value="1"/>
</dbReference>
<evidence type="ECO:0000256" key="16">
    <source>
        <dbReference type="ARBA" id="ARBA00052285"/>
    </source>
</evidence>
<dbReference type="GeneID" id="110975238"/>
<dbReference type="InterPro" id="IPR038578">
    <property type="entry name" value="GT29-like_sf"/>
</dbReference>
<evidence type="ECO:0000256" key="4">
    <source>
        <dbReference type="ARBA" id="ARBA00022676"/>
    </source>
</evidence>
<comment type="catalytic activity">
    <reaction evidence="15">
        <text>a 3-O-[N-acetyl-alpha-neuraminyl-(2-&gt;3)-beta-D-galactosyl-(1-&gt;3)-N-acetyl-alpha-D-galactosaminyl]-L-threonyl-[protein] + CMP-N-acetyl-beta-neuraminate = a 3-O-{alpha-Neu5Ac-(2-&gt;3)-beta-D-Gal-(1-&gt;3)-[alpha-Neu5Ac-(2-&gt;6)]-alpha-D-GalNAc}-L-threonyl-[protein] + CMP + H(+)</text>
        <dbReference type="Rhea" id="RHEA:81659"/>
        <dbReference type="Rhea" id="RHEA-COMP:14417"/>
        <dbReference type="Rhea" id="RHEA-COMP:16763"/>
        <dbReference type="ChEBI" id="CHEBI:15378"/>
        <dbReference type="ChEBI" id="CHEBI:57812"/>
        <dbReference type="ChEBI" id="CHEBI:60377"/>
        <dbReference type="ChEBI" id="CHEBI:139598"/>
        <dbReference type="ChEBI" id="CHEBI:156398"/>
    </reaction>
    <physiologicalReaction direction="left-to-right" evidence="15">
        <dbReference type="Rhea" id="RHEA:81660"/>
    </physiologicalReaction>
</comment>
<evidence type="ECO:0000256" key="6">
    <source>
        <dbReference type="ARBA" id="ARBA00022692"/>
    </source>
</evidence>
<dbReference type="Gene3D" id="3.90.1480.20">
    <property type="entry name" value="Glycosyl transferase family 29"/>
    <property type="match status" value="1"/>
</dbReference>
<protein>
    <recommendedName>
        <fullName evidence="14">alpha-N-acetylgalactosaminide alpha-2,6-sialyltransferase</fullName>
        <ecNumber evidence="14">2.4.3.3</ecNumber>
    </recommendedName>
</protein>
<keyword evidence="5" id="KW-0808">Transferase</keyword>
<keyword evidence="18" id="KW-1185">Reference proteome</keyword>
<comment type="catalytic activity">
    <reaction evidence="13">
        <text>a beta-D-galactosyl-(1-&gt;3)-N-acetyl-alpha-D-galactosaminyl derivative + CMP-N-acetyl-beta-neuraminate = a beta-D-galactosyl-(1-&gt;3)-[N-acetyl-alpha-neuraminyl-(2-&gt;6)]-N-acetyl-alpha-D-galactosaminyl derivative + CMP + H(+)</text>
        <dbReference type="Rhea" id="RHEA:11136"/>
        <dbReference type="ChEBI" id="CHEBI:15378"/>
        <dbReference type="ChEBI" id="CHEBI:57812"/>
        <dbReference type="ChEBI" id="CHEBI:60377"/>
        <dbReference type="ChEBI" id="CHEBI:133470"/>
        <dbReference type="ChEBI" id="CHEBI:140764"/>
        <dbReference type="EC" id="2.4.3.3"/>
    </reaction>
    <physiologicalReaction direction="left-to-right" evidence="13">
        <dbReference type="Rhea" id="RHEA:11137"/>
    </physiologicalReaction>
</comment>
<dbReference type="PANTHER" id="PTHR45941">
    <property type="entry name" value="ALPHA-N-ACETYLGALACTOSAMINIDE ALPHA-2,6-SIALYLTRANSFERASE 2-LIKE-RELATED"/>
    <property type="match status" value="1"/>
</dbReference>
<dbReference type="GO" id="GO:0000139">
    <property type="term" value="C:Golgi membrane"/>
    <property type="evidence" value="ECO:0007669"/>
    <property type="project" value="UniProtKB-SubCell"/>
</dbReference>
<dbReference type="EC" id="2.4.3.3" evidence="14"/>
<accession>A0A8B7XQX1</accession>
<evidence type="ECO:0000256" key="11">
    <source>
        <dbReference type="ARBA" id="ARBA00023157"/>
    </source>
</evidence>
<dbReference type="Proteomes" id="UP000694845">
    <property type="component" value="Unplaced"/>
</dbReference>
<keyword evidence="10 17" id="KW-0472">Membrane</keyword>
<evidence type="ECO:0000313" key="20">
    <source>
        <dbReference type="RefSeq" id="XP_022083239.1"/>
    </source>
</evidence>
<name>A0A8B7XQX1_ACAPL</name>